<reference evidence="2" key="2">
    <citation type="submission" date="2020-03" db="EMBL/GenBank/DDBJ databases">
        <title>Walnut 2.0.</title>
        <authorList>
            <person name="Marrano A."/>
            <person name="Britton M."/>
            <person name="Zimin A.V."/>
            <person name="Zaini P.A."/>
            <person name="Workman R."/>
            <person name="Puiu D."/>
            <person name="Bianco L."/>
            <person name="Allen B.J."/>
            <person name="Troggio M."/>
            <person name="Leslie C.A."/>
            <person name="Timp W."/>
            <person name="Dendekar A."/>
            <person name="Salzberg S.L."/>
            <person name="Neale D.B."/>
        </authorList>
    </citation>
    <scope>NUCLEOTIDE SEQUENCE</scope>
    <source>
        <tissue evidence="2">Leaves</tissue>
    </source>
</reference>
<dbReference type="Proteomes" id="UP000619265">
    <property type="component" value="Unassembled WGS sequence"/>
</dbReference>
<reference evidence="2" key="1">
    <citation type="submission" date="2015-10" db="EMBL/GenBank/DDBJ databases">
        <authorList>
            <person name="Martinez-Garcia P.J."/>
            <person name="Crepeau M.W."/>
            <person name="Puiu D."/>
            <person name="Gonzalez-Ibeas D."/>
            <person name="Whalen J."/>
            <person name="Stevens K."/>
            <person name="Paul R."/>
            <person name="Butterfield T."/>
            <person name="Britton M."/>
            <person name="Reagan R."/>
            <person name="Chakraborty S."/>
            <person name="Walawage S.L."/>
            <person name="Vasquez-Gross H.A."/>
            <person name="Cardeno C."/>
            <person name="Famula R."/>
            <person name="Pratt K."/>
            <person name="Kuruganti S."/>
            <person name="Aradhya M.K."/>
            <person name="Leslie C.A."/>
            <person name="Dandekar A.M."/>
            <person name="Salzberg S.L."/>
            <person name="Wegrzyn J.L."/>
            <person name="Langley C.H."/>
            <person name="Neale D.B."/>
        </authorList>
    </citation>
    <scope>NUCLEOTIDE SEQUENCE</scope>
    <source>
        <tissue evidence="2">Leaves</tissue>
    </source>
</reference>
<sequence>MEKTNFKMEHCWCLRRHQPKWQQHIMTLGTRRRPHDKRLAIEQESEVASHIVEENVEVLGERPLGKKAEKKREMKQKSWEGHDTEINMGLARMTDDRHRCMVEQRTTVLKADHDRSAEFELTKKKFETKMMRLDLAGMNVTQQKYFLNI</sequence>
<dbReference type="AlphaFoldDB" id="A0A833XMQ3"/>
<feature type="domain" description="No apical meristem-associated C-terminal" evidence="1">
    <location>
        <begin position="6"/>
        <end position="147"/>
    </location>
</feature>
<accession>A0A833XMQ3</accession>
<evidence type="ECO:0000313" key="2">
    <source>
        <dbReference type="EMBL" id="KAF5468412.1"/>
    </source>
</evidence>
<evidence type="ECO:0000313" key="3">
    <source>
        <dbReference type="Proteomes" id="UP000619265"/>
    </source>
</evidence>
<dbReference type="Gramene" id="Jr06_08290_p1">
    <property type="protein sequence ID" value="cds.Jr06_08290_p1"/>
    <property type="gene ID" value="Jr06_08290"/>
</dbReference>
<dbReference type="EMBL" id="LIHL02000006">
    <property type="protein sequence ID" value="KAF5468412.1"/>
    <property type="molecule type" value="Genomic_DNA"/>
</dbReference>
<proteinExistence type="predicted"/>
<gene>
    <name evidence="2" type="ORF">F2P56_012564</name>
</gene>
<dbReference type="Pfam" id="PF14303">
    <property type="entry name" value="NAM-associated"/>
    <property type="match status" value="1"/>
</dbReference>
<name>A0A833XMQ3_JUGRE</name>
<dbReference type="InterPro" id="IPR029466">
    <property type="entry name" value="NAM-associated_C"/>
</dbReference>
<evidence type="ECO:0000259" key="1">
    <source>
        <dbReference type="Pfam" id="PF14303"/>
    </source>
</evidence>
<protein>
    <recommendedName>
        <fullName evidence="1">No apical meristem-associated C-terminal domain-containing protein</fullName>
    </recommendedName>
</protein>
<comment type="caution">
    <text evidence="2">The sequence shown here is derived from an EMBL/GenBank/DDBJ whole genome shotgun (WGS) entry which is preliminary data.</text>
</comment>
<organism evidence="2 3">
    <name type="scientific">Juglans regia</name>
    <name type="common">English walnut</name>
    <dbReference type="NCBI Taxonomy" id="51240"/>
    <lineage>
        <taxon>Eukaryota</taxon>
        <taxon>Viridiplantae</taxon>
        <taxon>Streptophyta</taxon>
        <taxon>Embryophyta</taxon>
        <taxon>Tracheophyta</taxon>
        <taxon>Spermatophyta</taxon>
        <taxon>Magnoliopsida</taxon>
        <taxon>eudicotyledons</taxon>
        <taxon>Gunneridae</taxon>
        <taxon>Pentapetalae</taxon>
        <taxon>rosids</taxon>
        <taxon>fabids</taxon>
        <taxon>Fagales</taxon>
        <taxon>Juglandaceae</taxon>
        <taxon>Juglans</taxon>
    </lineage>
</organism>